<dbReference type="InterPro" id="IPR036179">
    <property type="entry name" value="Ig-like_dom_sf"/>
</dbReference>
<evidence type="ECO:0000259" key="3">
    <source>
        <dbReference type="PROSITE" id="PS50835"/>
    </source>
</evidence>
<reference evidence="5" key="1">
    <citation type="submission" date="2020-03" db="EMBL/GenBank/DDBJ databases">
        <title>Evolution of repeat sequences and sex chromosomes of tilapia species revealed by chromosome-level genomes.</title>
        <authorList>
            <person name="Xu L."/>
            <person name="Tao W."/>
            <person name="Wang D."/>
            <person name="Zhou Q."/>
        </authorList>
    </citation>
    <scope>NUCLEOTIDE SEQUENCE [LARGE SCALE GENOMIC DNA]</scope>
    <source>
        <strain evidence="5">Israel</strain>
    </source>
</reference>
<keyword evidence="2" id="KW-0812">Transmembrane</keyword>
<feature type="domain" description="Ig-like" evidence="3">
    <location>
        <begin position="725"/>
        <end position="819"/>
    </location>
</feature>
<keyword evidence="5" id="KW-1185">Reference proteome</keyword>
<feature type="domain" description="Ig-like" evidence="3">
    <location>
        <begin position="925"/>
        <end position="1026"/>
    </location>
</feature>
<feature type="domain" description="Ig-like" evidence="3">
    <location>
        <begin position="825"/>
        <end position="914"/>
    </location>
</feature>
<dbReference type="Pfam" id="PF07654">
    <property type="entry name" value="C1-set"/>
    <property type="match status" value="9"/>
</dbReference>
<evidence type="ECO:0000313" key="5">
    <source>
        <dbReference type="Proteomes" id="UP000472276"/>
    </source>
</evidence>
<dbReference type="InterPro" id="IPR003599">
    <property type="entry name" value="Ig_sub"/>
</dbReference>
<feature type="domain" description="Ig-like" evidence="3">
    <location>
        <begin position="628"/>
        <end position="716"/>
    </location>
</feature>
<dbReference type="CDD" id="cd00098">
    <property type="entry name" value="IgC1"/>
    <property type="match status" value="4"/>
</dbReference>
<dbReference type="Gene3D" id="2.60.40.10">
    <property type="entry name" value="Immunoglobulins"/>
    <property type="match status" value="12"/>
</dbReference>
<reference evidence="4" key="2">
    <citation type="submission" date="2025-08" db="UniProtKB">
        <authorList>
            <consortium name="Ensembl"/>
        </authorList>
    </citation>
    <scope>IDENTIFICATION</scope>
</reference>
<dbReference type="PROSITE" id="PS50835">
    <property type="entry name" value="IG_LIKE"/>
    <property type="match status" value="10"/>
</dbReference>
<dbReference type="PANTHER" id="PTHR23411">
    <property type="entry name" value="TAPASIN"/>
    <property type="match status" value="1"/>
</dbReference>
<keyword evidence="2" id="KW-0472">Membrane</keyword>
<proteinExistence type="predicted"/>
<evidence type="ECO:0000256" key="1">
    <source>
        <dbReference type="ARBA" id="ARBA00023319"/>
    </source>
</evidence>
<evidence type="ECO:0000313" key="4">
    <source>
        <dbReference type="Ensembl" id="ENSOABP00000067533.1"/>
    </source>
</evidence>
<dbReference type="InterPro" id="IPR013783">
    <property type="entry name" value="Ig-like_fold"/>
</dbReference>
<protein>
    <recommendedName>
        <fullName evidence="3">Ig-like domain-containing protein</fullName>
    </recommendedName>
</protein>
<dbReference type="InterPro" id="IPR007110">
    <property type="entry name" value="Ig-like_dom"/>
</dbReference>
<dbReference type="SMART" id="SM00409">
    <property type="entry name" value="IG"/>
    <property type="match status" value="8"/>
</dbReference>
<dbReference type="Proteomes" id="UP000472276">
    <property type="component" value="Unassembled WGS sequence"/>
</dbReference>
<dbReference type="SUPFAM" id="SSF48726">
    <property type="entry name" value="Immunoglobulin"/>
    <property type="match status" value="12"/>
</dbReference>
<dbReference type="InterPro" id="IPR003597">
    <property type="entry name" value="Ig_C1-set"/>
</dbReference>
<reference evidence="4" key="3">
    <citation type="submission" date="2025-09" db="UniProtKB">
        <authorList>
            <consortium name="Ensembl"/>
        </authorList>
    </citation>
    <scope>IDENTIFICATION</scope>
</reference>
<feature type="domain" description="Ig-like" evidence="3">
    <location>
        <begin position="233"/>
        <end position="322"/>
    </location>
</feature>
<dbReference type="SMART" id="SM00407">
    <property type="entry name" value="IGc1"/>
    <property type="match status" value="9"/>
</dbReference>
<feature type="domain" description="Ig-like" evidence="3">
    <location>
        <begin position="1032"/>
        <end position="1130"/>
    </location>
</feature>
<feature type="domain" description="Ig-like" evidence="3">
    <location>
        <begin position="332"/>
        <end position="420"/>
    </location>
</feature>
<dbReference type="Ensembl" id="ENSOABT00000069161.1">
    <property type="protein sequence ID" value="ENSOABP00000067533.1"/>
    <property type="gene ID" value="ENSOABG00000032009.1"/>
</dbReference>
<feature type="transmembrane region" description="Helical" evidence="2">
    <location>
        <begin position="1255"/>
        <end position="1278"/>
    </location>
</feature>
<feature type="domain" description="Ig-like" evidence="3">
    <location>
        <begin position="529"/>
        <end position="618"/>
    </location>
</feature>
<keyword evidence="2" id="KW-1133">Transmembrane helix</keyword>
<feature type="domain" description="Ig-like" evidence="3">
    <location>
        <begin position="1134"/>
        <end position="1227"/>
    </location>
</feature>
<name>A0AAZ1XIT6_OREAU</name>
<sequence length="1281" mass="143065">MTMWAEGSTYTCMANHSNVEYNKTINICHTLSSSAPFIHVEIPSFKTVMTSNNVQVTCLVHTDFNATITWLIDGKATKERVDIEKNTTHINSNLRVPSIQWKKMKHVTCKAEHKCFTSAEKTINIAGSPVNTPLVEIRRSLPDLLKGESALFECVIKQLSSRDLYVTLQVNDEEILEKKYYNFVEGPGLLSISSQFTVPNRYWKKDTKFTCNVIQGFSEPFQSRSISNIFVDPSMELLLVPSKGSGSQTLSCSGWGFNPNITWLTESQQRSPSTSDISMGVDGRARVTSQLVIDDSEWKTGKIFTCEVSDRSLNKMVKKEMSLCSALSSSAPFILVEIPSFKTVITSNEVQVTCLVHTDFNATITWLIDGKAMKERVDIEKNTTHINSNLRVPSIQWKKVKHVTCKAEHKCFTSAEKTINIAGSPVNTPLVEIRRSLPDLLKGESALFECVIKQLSSRDLYVTLQVNDEEILEKKYYNFAEGPGLLSISSQFTVPNRYWKKDTKFTCNVIQGFSEPFQSRSTGYIFVDPSMELLLVPSKGSGSQTLSCSGWGFNPNITWFSESQQRSPSTSDISMGVDGRARVTSQLVIDDSEWKTGKIFTCEVSDRSLNKMVKKEMSLCSALSSSAPFIHVEIPSFKTVMTSNEVQVTCLVHTEFNATITWLIDGKAMKERVDIEKNTTHINSNLRVPSIQWKKVKHVTCKAEHKCFTSAEKTINIAGSPVNTPLVEIRRSLPDLLKGESALFECVIKQLSSRDLYITFQVNDEEITEKKYYNFAEGPGLLSISSQFIVPNRYWKKDTKFTCNVIQGFSEPFQSRSISNIFVDPSMELLLVPSKGSGSQTLSCSGWGFNPRITWLSESQQRSPSTSDISMGVDGRARVTSQLVIDDSEWKTGKIFTCEVSDRFLNTSVTRNFSLCSATPSSSHPVGVYVRGPPPQLTENKGQLTITCLLVGPNLNDFSITWRVGGNKIPDQDVLTNPPVSHSNGTETQQSFLNVSAENWDAYKQFSCEGKHLCSSQGNVDHISKSRVLREPTVKIIQPTASELSKSDILTLVCLVSEFFPANIIVYWEEDGQTLPSSHYVNSPPWKYSGSSSYSVSSRLNISKTEDKRSTYSCVVKHESSNVPAEATITDVFASVIYSQPSAYLFQGSNELVCLIFGFSPVSINITWFQNGDTELLNYNTSAPHRGPDGKFSVKSHLDLSQVRFLPGVVFTCRVIHANTTLSLNISKPDTLKYCNIFDNIVHADVNQDTVEESWNVVFTLIGFFIMATIYGIIVTLFKTK</sequence>
<accession>A0AAZ1XIT6</accession>
<dbReference type="InterPro" id="IPR050380">
    <property type="entry name" value="Immune_Resp_Modulators"/>
</dbReference>
<evidence type="ECO:0000256" key="2">
    <source>
        <dbReference type="SAM" id="Phobius"/>
    </source>
</evidence>
<organism evidence="4 5">
    <name type="scientific">Oreochromis aureus</name>
    <name type="common">Israeli tilapia</name>
    <name type="synonym">Chromis aureus</name>
    <dbReference type="NCBI Taxonomy" id="47969"/>
    <lineage>
        <taxon>Eukaryota</taxon>
        <taxon>Metazoa</taxon>
        <taxon>Chordata</taxon>
        <taxon>Craniata</taxon>
        <taxon>Vertebrata</taxon>
        <taxon>Euteleostomi</taxon>
        <taxon>Actinopterygii</taxon>
        <taxon>Neopterygii</taxon>
        <taxon>Teleostei</taxon>
        <taxon>Neoteleostei</taxon>
        <taxon>Acanthomorphata</taxon>
        <taxon>Ovalentaria</taxon>
        <taxon>Cichlomorphae</taxon>
        <taxon>Cichliformes</taxon>
        <taxon>Cichlidae</taxon>
        <taxon>African cichlids</taxon>
        <taxon>Pseudocrenilabrinae</taxon>
        <taxon>Oreochromini</taxon>
        <taxon>Oreochromis</taxon>
    </lineage>
</organism>
<feature type="domain" description="Ig-like" evidence="3">
    <location>
        <begin position="36"/>
        <end position="124"/>
    </location>
</feature>
<keyword evidence="1" id="KW-0393">Immunoglobulin domain</keyword>